<dbReference type="PROSITE" id="PS00144">
    <property type="entry name" value="ASN_GLN_ASE_1"/>
    <property type="match status" value="1"/>
</dbReference>
<comment type="caution">
    <text evidence="16">The sequence shown here is derived from an EMBL/GenBank/DDBJ whole genome shotgun (WGS) entry which is preliminary data.</text>
</comment>
<evidence type="ECO:0000313" key="17">
    <source>
        <dbReference type="Proteomes" id="UP000886939"/>
    </source>
</evidence>
<dbReference type="SMART" id="SM00870">
    <property type="entry name" value="Asparaginase"/>
    <property type="match status" value="1"/>
</dbReference>
<dbReference type="Gene3D" id="3.40.50.1170">
    <property type="entry name" value="L-asparaginase, N-terminal domain"/>
    <property type="match status" value="1"/>
</dbReference>
<reference evidence="16" key="1">
    <citation type="submission" date="2021-07" db="EMBL/GenBank/DDBJ databases">
        <title>Draft genome sequence of carbapenem-resistant Aeromonas spp. in Japan.</title>
        <authorList>
            <person name="Maehana S."/>
            <person name="Suzuki M."/>
            <person name="Kitasato H."/>
        </authorList>
    </citation>
    <scope>NUCLEOTIDE SEQUENCE</scope>
    <source>
        <strain evidence="16">KAM343</strain>
    </source>
</reference>
<dbReference type="Pfam" id="PF17763">
    <property type="entry name" value="Asparaginase_C"/>
    <property type="match status" value="1"/>
</dbReference>
<evidence type="ECO:0000259" key="15">
    <source>
        <dbReference type="Pfam" id="PF17763"/>
    </source>
</evidence>
<dbReference type="Proteomes" id="UP000886939">
    <property type="component" value="Unassembled WGS sequence"/>
</dbReference>
<dbReference type="NCBIfam" id="NF008304">
    <property type="entry name" value="PRK11096.1"/>
    <property type="match status" value="1"/>
</dbReference>
<evidence type="ECO:0000256" key="4">
    <source>
        <dbReference type="ARBA" id="ARBA00022729"/>
    </source>
</evidence>
<feature type="active site" evidence="11">
    <location>
        <position position="47"/>
    </location>
</feature>
<dbReference type="PRINTS" id="PR00139">
    <property type="entry name" value="ASNGLNASE"/>
</dbReference>
<keyword evidence="7" id="KW-1015">Disulfide bond</keyword>
<dbReference type="FunFam" id="3.40.50.40:FF:000002">
    <property type="entry name" value="L-asparaginase 2"/>
    <property type="match status" value="1"/>
</dbReference>
<dbReference type="InterPro" id="IPR027474">
    <property type="entry name" value="L-asparaginase_N"/>
</dbReference>
<dbReference type="InterPro" id="IPR020827">
    <property type="entry name" value="Asparaginase/glutaminase_AS1"/>
</dbReference>
<evidence type="ECO:0000256" key="2">
    <source>
        <dbReference type="ARBA" id="ARBA00010518"/>
    </source>
</evidence>
<dbReference type="InterPro" id="IPR004550">
    <property type="entry name" value="AsnASE_II"/>
</dbReference>
<dbReference type="InterPro" id="IPR006034">
    <property type="entry name" value="Asparaginase/glutaminase-like"/>
</dbReference>
<dbReference type="SUPFAM" id="SSF53774">
    <property type="entry name" value="Glutaminase/Asparaginase"/>
    <property type="match status" value="1"/>
</dbReference>
<feature type="active site" evidence="12">
    <location>
        <position position="126"/>
    </location>
</feature>
<feature type="binding site" evidence="10">
    <location>
        <position position="93"/>
    </location>
    <ligand>
        <name>substrate</name>
    </ligand>
</feature>
<evidence type="ECO:0000256" key="9">
    <source>
        <dbReference type="PIRSR" id="PIRSR001220-1"/>
    </source>
</evidence>
<dbReference type="PANTHER" id="PTHR11707:SF28">
    <property type="entry name" value="60 KDA LYSOPHOSPHOLIPASE"/>
    <property type="match status" value="1"/>
</dbReference>
<evidence type="ECO:0000256" key="11">
    <source>
        <dbReference type="PROSITE-ProRule" id="PRU10099"/>
    </source>
</evidence>
<keyword evidence="5" id="KW-0574">Periplasm</keyword>
<evidence type="ECO:0000256" key="10">
    <source>
        <dbReference type="PIRSR" id="PIRSR001220-2"/>
    </source>
</evidence>
<comment type="catalytic activity">
    <reaction evidence="8">
        <text>L-asparagine + H2O = L-aspartate + NH4(+)</text>
        <dbReference type="Rhea" id="RHEA:21016"/>
        <dbReference type="ChEBI" id="CHEBI:15377"/>
        <dbReference type="ChEBI" id="CHEBI:28938"/>
        <dbReference type="ChEBI" id="CHEBI:29991"/>
        <dbReference type="ChEBI" id="CHEBI:58048"/>
        <dbReference type="EC" id="3.5.1.1"/>
    </reaction>
</comment>
<dbReference type="NCBIfam" id="TIGR00520">
    <property type="entry name" value="asnASE_II"/>
    <property type="match status" value="1"/>
</dbReference>
<dbReference type="PANTHER" id="PTHR11707">
    <property type="entry name" value="L-ASPARAGINASE"/>
    <property type="match status" value="1"/>
</dbReference>
<evidence type="ECO:0000256" key="13">
    <source>
        <dbReference type="RuleBase" id="RU004456"/>
    </source>
</evidence>
<organism evidence="16 17">
    <name type="scientific">Aeromonas caviae</name>
    <name type="common">Aeromonas punctata</name>
    <dbReference type="NCBI Taxonomy" id="648"/>
    <lineage>
        <taxon>Bacteria</taxon>
        <taxon>Pseudomonadati</taxon>
        <taxon>Pseudomonadota</taxon>
        <taxon>Gammaproteobacteria</taxon>
        <taxon>Aeromonadales</taxon>
        <taxon>Aeromonadaceae</taxon>
        <taxon>Aeromonas</taxon>
    </lineage>
</organism>
<dbReference type="Pfam" id="PF00710">
    <property type="entry name" value="Asparaginase"/>
    <property type="match status" value="1"/>
</dbReference>
<dbReference type="InterPro" id="IPR040919">
    <property type="entry name" value="Asparaginase_C"/>
</dbReference>
<sequence length="363" mass="38711">MLQSTHKKDCSMTLPIRKTLIAAVLGLTLSPMAMALPSVHILATGGTIAGAGQSATQSNYEAGKVAIETLIAAVPEMKNVADVQGEQVVKIGSQDMNDEVWLTLAKRVNALLARDDVDGIVITHGTDTMEETAYFLNLTVKSDKPVVLVGAMRPSTAMSADGPMNLYNAVVTASDPASKGRGVMVAMNDTVLDARDVTKTNTTGVQTFASPNFGPLGYIHNGKIDYQRSPARQHTSKTPFDVSKLDKLPQVGIVYSYANASDLPAKALVDAKFDGIVSAGVGNGNLYHTLFDTLAKASKDGIRVVRSARVPTGSTTLDAEIDDAKYGFVAAETLNPQKARVLLMLALTQSKDPAQIQRWFQQF</sequence>
<feature type="domain" description="L-asparaginase N-terminal" evidence="14">
    <location>
        <begin position="39"/>
        <end position="231"/>
    </location>
</feature>
<evidence type="ECO:0000256" key="8">
    <source>
        <dbReference type="ARBA" id="ARBA00049366"/>
    </source>
</evidence>
<dbReference type="AlphaFoldDB" id="A0AAV4YE75"/>
<dbReference type="EMBL" id="BPNI01000001">
    <property type="protein sequence ID" value="GJA39303.1"/>
    <property type="molecule type" value="Genomic_DNA"/>
</dbReference>
<accession>A0AAV4YE75</accession>
<evidence type="ECO:0000256" key="6">
    <source>
        <dbReference type="ARBA" id="ARBA00022801"/>
    </source>
</evidence>
<evidence type="ECO:0000256" key="3">
    <source>
        <dbReference type="ARBA" id="ARBA00012920"/>
    </source>
</evidence>
<dbReference type="FunFam" id="3.40.50.1170:FF:000001">
    <property type="entry name" value="L-asparaginase 2"/>
    <property type="match status" value="1"/>
</dbReference>
<dbReference type="Gene3D" id="3.40.50.40">
    <property type="match status" value="1"/>
</dbReference>
<evidence type="ECO:0000256" key="12">
    <source>
        <dbReference type="PROSITE-ProRule" id="PRU10100"/>
    </source>
</evidence>
<dbReference type="PROSITE" id="PS00917">
    <property type="entry name" value="ASN_GLN_ASE_2"/>
    <property type="match status" value="1"/>
</dbReference>
<dbReference type="GO" id="GO:0042597">
    <property type="term" value="C:periplasmic space"/>
    <property type="evidence" value="ECO:0007669"/>
    <property type="project" value="UniProtKB-SubCell"/>
</dbReference>
<dbReference type="CDD" id="cd00411">
    <property type="entry name" value="L-asparaginase_like"/>
    <property type="match status" value="1"/>
</dbReference>
<dbReference type="GO" id="GO:0006528">
    <property type="term" value="P:asparagine metabolic process"/>
    <property type="evidence" value="ECO:0007669"/>
    <property type="project" value="InterPro"/>
</dbReference>
<comment type="subcellular location">
    <subcellularLocation>
        <location evidence="1">Periplasm</location>
    </subcellularLocation>
</comment>
<dbReference type="PIRSF" id="PIRSF001220">
    <property type="entry name" value="L-ASNase_gatD"/>
    <property type="match status" value="1"/>
</dbReference>
<dbReference type="InterPro" id="IPR027475">
    <property type="entry name" value="Asparaginase/glutaminase_AS2"/>
</dbReference>
<gene>
    <name evidence="16" type="ORF">KAM343_00990</name>
</gene>
<feature type="domain" description="Asparaginase/glutaminase C-terminal" evidence="15">
    <location>
        <begin position="250"/>
        <end position="360"/>
    </location>
</feature>
<keyword evidence="4" id="KW-0732">Signal</keyword>
<evidence type="ECO:0000256" key="5">
    <source>
        <dbReference type="ARBA" id="ARBA00022764"/>
    </source>
</evidence>
<dbReference type="GO" id="GO:0004067">
    <property type="term" value="F:asparaginase activity"/>
    <property type="evidence" value="ECO:0007669"/>
    <property type="project" value="UniProtKB-UniRule"/>
</dbReference>
<name>A0AAV4YE75_AERCA</name>
<evidence type="ECO:0000256" key="1">
    <source>
        <dbReference type="ARBA" id="ARBA00004418"/>
    </source>
</evidence>
<feature type="active site" description="O-isoaspartyl threonine intermediate" evidence="9">
    <location>
        <position position="47"/>
    </location>
</feature>
<evidence type="ECO:0000256" key="7">
    <source>
        <dbReference type="ARBA" id="ARBA00023157"/>
    </source>
</evidence>
<feature type="binding site" evidence="10">
    <location>
        <begin position="126"/>
        <end position="127"/>
    </location>
    <ligand>
        <name>substrate</name>
    </ligand>
</feature>
<evidence type="ECO:0000313" key="16">
    <source>
        <dbReference type="EMBL" id="GJA39303.1"/>
    </source>
</evidence>
<dbReference type="InterPro" id="IPR036152">
    <property type="entry name" value="Asp/glu_Ase-like_sf"/>
</dbReference>
<dbReference type="EC" id="3.5.1.1" evidence="3"/>
<dbReference type="InterPro" id="IPR027473">
    <property type="entry name" value="L-asparaginase_C"/>
</dbReference>
<keyword evidence="6" id="KW-0378">Hydrolase</keyword>
<protein>
    <recommendedName>
        <fullName evidence="3">asparaginase</fullName>
        <ecNumber evidence="3">3.5.1.1</ecNumber>
    </recommendedName>
</protein>
<evidence type="ECO:0000259" key="14">
    <source>
        <dbReference type="Pfam" id="PF00710"/>
    </source>
</evidence>
<dbReference type="InterPro" id="IPR037152">
    <property type="entry name" value="L-asparaginase_N_sf"/>
</dbReference>
<comment type="similarity">
    <text evidence="2 13">Belongs to the asparaginase 1 family.</text>
</comment>
<dbReference type="PROSITE" id="PS51732">
    <property type="entry name" value="ASN_GLN_ASE_3"/>
    <property type="match status" value="1"/>
</dbReference>
<dbReference type="PIRSF" id="PIRSF500176">
    <property type="entry name" value="L_ASNase"/>
    <property type="match status" value="1"/>
</dbReference>
<proteinExistence type="inferred from homology"/>